<dbReference type="EMBL" id="JACICB010000007">
    <property type="protein sequence ID" value="MBB3705860.1"/>
    <property type="molecule type" value="Genomic_DNA"/>
</dbReference>
<reference evidence="2 4" key="2">
    <citation type="submission" date="2020-08" db="EMBL/GenBank/DDBJ databases">
        <title>Genomic Encyclopedia of Type Strains, Phase IV (KMG-IV): sequencing the most valuable type-strain genomes for metagenomic binning, comparative biology and taxonomic classification.</title>
        <authorList>
            <person name="Goeker M."/>
        </authorList>
    </citation>
    <scope>NUCLEOTIDE SEQUENCE [LARGE SCALE GENOMIC DNA]</scope>
    <source>
        <strain evidence="2 4">DSM 10368</strain>
    </source>
</reference>
<accession>A0AAC9FDF7</accession>
<evidence type="ECO:0000313" key="1">
    <source>
        <dbReference type="EMBL" id="AMS41158.1"/>
    </source>
</evidence>
<dbReference type="InterPro" id="IPR044000">
    <property type="entry name" value="Phage_tube_2"/>
</dbReference>
<dbReference type="EMBL" id="CP015005">
    <property type="protein sequence ID" value="AMS41158.1"/>
    <property type="molecule type" value="Genomic_DNA"/>
</dbReference>
<dbReference type="AlphaFoldDB" id="A0AAC9FDF7"/>
<dbReference type="Proteomes" id="UP000075755">
    <property type="component" value="Chromosome"/>
</dbReference>
<organism evidence="1 3">
    <name type="scientific">Aminobacter aminovorans</name>
    <name type="common">Chelatobacter heintzii</name>
    <dbReference type="NCBI Taxonomy" id="83263"/>
    <lineage>
        <taxon>Bacteria</taxon>
        <taxon>Pseudomonadati</taxon>
        <taxon>Pseudomonadota</taxon>
        <taxon>Alphaproteobacteria</taxon>
        <taxon>Hyphomicrobiales</taxon>
        <taxon>Phyllobacteriaceae</taxon>
        <taxon>Aminobacter</taxon>
    </lineage>
</organism>
<dbReference type="RefSeq" id="WP_067958936.1">
    <property type="nucleotide sequence ID" value="NZ_CP015005.1"/>
</dbReference>
<evidence type="ECO:0000313" key="4">
    <source>
        <dbReference type="Proteomes" id="UP000577697"/>
    </source>
</evidence>
<dbReference type="Pfam" id="PF18906">
    <property type="entry name" value="Phage_tube_2"/>
    <property type="match status" value="2"/>
</dbReference>
<protein>
    <submittedName>
        <fullName evidence="1">Uncharacterized protein</fullName>
    </submittedName>
</protein>
<evidence type="ECO:0000313" key="2">
    <source>
        <dbReference type="EMBL" id="MBB3705860.1"/>
    </source>
</evidence>
<name>A0AAC9FDF7_AMIAI</name>
<proteinExistence type="predicted"/>
<keyword evidence="4" id="KW-1185">Reference proteome</keyword>
<dbReference type="KEGG" id="aak:AA2016_2229"/>
<dbReference type="Proteomes" id="UP000577697">
    <property type="component" value="Unassembled WGS sequence"/>
</dbReference>
<reference evidence="1 3" key="1">
    <citation type="submission" date="2016-03" db="EMBL/GenBank/DDBJ databases">
        <title>Complete genome of Aminobacter aminovorans KCTC 2477.</title>
        <authorList>
            <person name="Kim K.M."/>
        </authorList>
    </citation>
    <scope>NUCLEOTIDE SEQUENCE [LARGE SCALE GENOMIC DNA]</scope>
    <source>
        <strain evidence="1 3">KCTC 2477</strain>
    </source>
</reference>
<evidence type="ECO:0000313" key="3">
    <source>
        <dbReference type="Proteomes" id="UP000075755"/>
    </source>
</evidence>
<sequence length="489" mass="51717">MSDANRTRLAHVRETTLGTTPTTPRMRTARMTGEQIQFMPQTVQSNEMRSDRMNADPIQVNQTNQGAVNGELSYPVDNSPFSDWLESLFCQVWDNTPTFDNEGTADSVVTDAGTTTDTYVVASGGAAVVAGHLVRATGFTNAGNNQIFRAASSTGTTIVGSSLSLTAETAPPAAAKLKVVGFQGASGDLVAVADGITSTALDFTTLGLNVGSWIKIGGTATGDKFATAACNGWARITVIAAQKITLDNLPTGWTTDAGTGKTLKVWFGDQLKNGTDTIGQTLERGFLAQTTPTYLISRGMVAGQGEFRFESEQIATWSITFQGLTGEFTPTSLDASPDAATTNAIMAASVNVGRIAENGAILSDKNYIRSVTVSINNNLRNLGGIRSDGLVGPEDIGKGSADVTAQMETYFGSSTLLAKLFAQTVTNMNIRIAKDSQAMVWALPRLTYTDGSANATGKNTDVMLPLTATASIDELTSSHIMLDRLEYYE</sequence>
<gene>
    <name evidence="1" type="ORF">AA2016_2229</name>
    <name evidence="2" type="ORF">FHS67_002179</name>
</gene>